<evidence type="ECO:0000313" key="2">
    <source>
        <dbReference type="EMBL" id="CAD2149349.1"/>
    </source>
</evidence>
<keyword evidence="1" id="KW-0472">Membrane</keyword>
<organism evidence="2 3">
    <name type="scientific">Meloidogyne enterolobii</name>
    <name type="common">Root-knot nematode worm</name>
    <name type="synonym">Meloidogyne mayaguensis</name>
    <dbReference type="NCBI Taxonomy" id="390850"/>
    <lineage>
        <taxon>Eukaryota</taxon>
        <taxon>Metazoa</taxon>
        <taxon>Ecdysozoa</taxon>
        <taxon>Nematoda</taxon>
        <taxon>Chromadorea</taxon>
        <taxon>Rhabditida</taxon>
        <taxon>Tylenchina</taxon>
        <taxon>Tylenchomorpha</taxon>
        <taxon>Tylenchoidea</taxon>
        <taxon>Meloidogynidae</taxon>
        <taxon>Meloidogyninae</taxon>
        <taxon>Meloidogyne</taxon>
    </lineage>
</organism>
<reference evidence="2 3" key="1">
    <citation type="submission" date="2020-08" db="EMBL/GenBank/DDBJ databases">
        <authorList>
            <person name="Koutsovoulos G."/>
            <person name="Danchin GJ E."/>
        </authorList>
    </citation>
    <scope>NUCLEOTIDE SEQUENCE [LARGE SCALE GENOMIC DNA]</scope>
</reference>
<dbReference type="Proteomes" id="UP000580250">
    <property type="component" value="Unassembled WGS sequence"/>
</dbReference>
<proteinExistence type="predicted"/>
<keyword evidence="1" id="KW-1133">Transmembrane helix</keyword>
<comment type="caution">
    <text evidence="2">The sequence shown here is derived from an EMBL/GenBank/DDBJ whole genome shotgun (WGS) entry which is preliminary data.</text>
</comment>
<keyword evidence="1" id="KW-0812">Transmembrane</keyword>
<feature type="transmembrane region" description="Helical" evidence="1">
    <location>
        <begin position="7"/>
        <end position="24"/>
    </location>
</feature>
<dbReference type="AlphaFoldDB" id="A0A6V7UA03"/>
<accession>A0A6V7UA03</accession>
<name>A0A6V7UA03_MELEN</name>
<evidence type="ECO:0000313" key="3">
    <source>
        <dbReference type="Proteomes" id="UP000580250"/>
    </source>
</evidence>
<evidence type="ECO:0000256" key="1">
    <source>
        <dbReference type="SAM" id="Phobius"/>
    </source>
</evidence>
<sequence length="202" mass="23357">MIRIINILKIILILLIFSSANYYVNSSKHKGNASKIVDKTNISKNELLDGKTFMLTDIGINHYKIPYLIYDQCLLRPEQTKIGSYSLEFFLKTLFICQPEGLLICYPSQLRGENSKNGTINSIPYRLINTKNKVTDLCENKRLSFCNNPKNNKTCSPGNVGYSIWHGIYINTEIKEGIVFVNIYLSITDEMYIYLDIYYFNF</sequence>
<gene>
    <name evidence="2" type="ORF">MENT_LOCUS9660</name>
</gene>
<dbReference type="EMBL" id="CAJEWN010000043">
    <property type="protein sequence ID" value="CAD2149349.1"/>
    <property type="molecule type" value="Genomic_DNA"/>
</dbReference>
<protein>
    <submittedName>
        <fullName evidence="2">Uncharacterized protein</fullName>
    </submittedName>
</protein>